<protein>
    <submittedName>
        <fullName evidence="1">Uncharacterized protein</fullName>
    </submittedName>
</protein>
<gene>
    <name evidence="1" type="ORF">ORQ98_02505</name>
</gene>
<proteinExistence type="predicted"/>
<evidence type="ECO:0000313" key="2">
    <source>
        <dbReference type="Proteomes" id="UP001528823"/>
    </source>
</evidence>
<dbReference type="RefSeq" id="WP_274687202.1">
    <property type="nucleotide sequence ID" value="NZ_JAPMOU010000002.1"/>
</dbReference>
<reference evidence="1 2" key="1">
    <citation type="submission" date="2022-11" db="EMBL/GenBank/DDBJ databases">
        <title>Spartinivicinus poritis sp. nov., isolated from scleractinian coral Porites lutea.</title>
        <authorList>
            <person name="Zhang G."/>
            <person name="Cai L."/>
            <person name="Wei Q."/>
        </authorList>
    </citation>
    <scope>NUCLEOTIDE SEQUENCE [LARGE SCALE GENOMIC DNA]</scope>
    <source>
        <strain evidence="1 2">A2-2</strain>
    </source>
</reference>
<keyword evidence="2" id="KW-1185">Reference proteome</keyword>
<name>A0ABT5U3E5_9GAMM</name>
<accession>A0ABT5U3E5</accession>
<organism evidence="1 2">
    <name type="scientific">Spartinivicinus poritis</name>
    <dbReference type="NCBI Taxonomy" id="2994640"/>
    <lineage>
        <taxon>Bacteria</taxon>
        <taxon>Pseudomonadati</taxon>
        <taxon>Pseudomonadota</taxon>
        <taxon>Gammaproteobacteria</taxon>
        <taxon>Oceanospirillales</taxon>
        <taxon>Zooshikellaceae</taxon>
        <taxon>Spartinivicinus</taxon>
    </lineage>
</organism>
<dbReference type="Proteomes" id="UP001528823">
    <property type="component" value="Unassembled WGS sequence"/>
</dbReference>
<comment type="caution">
    <text evidence="1">The sequence shown here is derived from an EMBL/GenBank/DDBJ whole genome shotgun (WGS) entry which is preliminary data.</text>
</comment>
<sequence>MKEVLSSDFFTHKKTFSYNGFIDISKISRQWFSLMVKLNESRRLANFFSEDSLIDDPNDAKNKVWQIKSTEYTRYFLTTGIAIFDIYNQKPNILDKYKYQETMPVDRVILVKDKDLESKLDKLKQYQFKDGLYIENVEKWPGCGMALPEKVRIRLNPDIVWPIFEAQIKQKSSDKLYKIKIGNSTNQINWSYEEIDIVTKLTQKDEIFISGQTKDCIDNNCLERFDEVSYQLQQGATKVKVKFKANEYEFQKDTALLVLPYTCPAFDILTEINFDGTNDIVLTTT</sequence>
<dbReference type="EMBL" id="JAPMOU010000002">
    <property type="protein sequence ID" value="MDE1460832.1"/>
    <property type="molecule type" value="Genomic_DNA"/>
</dbReference>
<evidence type="ECO:0000313" key="1">
    <source>
        <dbReference type="EMBL" id="MDE1460832.1"/>
    </source>
</evidence>